<dbReference type="InterPro" id="IPR014867">
    <property type="entry name" value="Spore_coat_CotH_CotH2/3/7"/>
</dbReference>
<name>A0A382EE02_9ZZZZ</name>
<evidence type="ECO:0008006" key="3">
    <source>
        <dbReference type="Google" id="ProtNLM"/>
    </source>
</evidence>
<evidence type="ECO:0000313" key="2">
    <source>
        <dbReference type="EMBL" id="SVB48948.1"/>
    </source>
</evidence>
<organism evidence="2">
    <name type="scientific">marine metagenome</name>
    <dbReference type="NCBI Taxonomy" id="408172"/>
    <lineage>
        <taxon>unclassified sequences</taxon>
        <taxon>metagenomes</taxon>
        <taxon>ecological metagenomes</taxon>
    </lineage>
</organism>
<sequence>NLDDLFDRKSGIYANAEWDGRESERPCSVEFIQPDGSKGFQIDCGIRIRGGFSRRRYNPKHSFRLFFRDSYGPSKLDFPLFGNAGAKTFDNFDLRTFQNYSWHIGDKDRAIFLRDQFNRDLQLAMGQPAARGEYCHLFINGQYWGLYNTCERIKASFGESYFGGKKKDYDSIKKGRTYLKDRDRSVGVMANDGNLDAWEQLWKQAKAGLRTNEAYFRMLGRNADGLDNTDYECLLDVDNLIDYMLVIFYGGNYDAPVSAWGQNFGPNNWYGIRNRNSRDGFRFFAWDAEHTFRDVREDRTGPFPAGESYSGSNPQWIWQQCLENEEFRVRVGDRVQKHFFDGGVLTAESVQRRFLARAKEIETAVICESARWGDSSQTPSGGAASRERRPRNRDDDWIHEINRLAHEYFPNRGEIVLAQLYGHGVISDVSAPEYKHTTDDMQSIQITSRLGHIFYTTNGTDPREIGGVITPQAKSLNGDTVKIKQGGILNARARYKNEWSALVTIDESG</sequence>
<feature type="region of interest" description="Disordered" evidence="1">
    <location>
        <begin position="372"/>
        <end position="391"/>
    </location>
</feature>
<gene>
    <name evidence="2" type="ORF">METZ01_LOCUS201802</name>
</gene>
<protein>
    <recommendedName>
        <fullName evidence="3">Spore coat protein CotH</fullName>
    </recommendedName>
</protein>
<accession>A0A382EE02</accession>
<dbReference type="Pfam" id="PF08757">
    <property type="entry name" value="CotH"/>
    <property type="match status" value="1"/>
</dbReference>
<proteinExistence type="predicted"/>
<reference evidence="2" key="1">
    <citation type="submission" date="2018-05" db="EMBL/GenBank/DDBJ databases">
        <authorList>
            <person name="Lanie J.A."/>
            <person name="Ng W.-L."/>
            <person name="Kazmierczak K.M."/>
            <person name="Andrzejewski T.M."/>
            <person name="Davidsen T.M."/>
            <person name="Wayne K.J."/>
            <person name="Tettelin H."/>
            <person name="Glass J.I."/>
            <person name="Rusch D."/>
            <person name="Podicherti R."/>
            <person name="Tsui H.-C.T."/>
            <person name="Winkler M.E."/>
        </authorList>
    </citation>
    <scope>NUCLEOTIDE SEQUENCE</scope>
</reference>
<evidence type="ECO:0000256" key="1">
    <source>
        <dbReference type="SAM" id="MobiDB-lite"/>
    </source>
</evidence>
<feature type="non-terminal residue" evidence="2">
    <location>
        <position position="1"/>
    </location>
</feature>
<dbReference type="AlphaFoldDB" id="A0A382EE02"/>
<dbReference type="EMBL" id="UINC01044047">
    <property type="protein sequence ID" value="SVB48948.1"/>
    <property type="molecule type" value="Genomic_DNA"/>
</dbReference>